<reference evidence="2" key="1">
    <citation type="submission" date="2025-08" db="UniProtKB">
        <authorList>
            <consortium name="RefSeq"/>
        </authorList>
    </citation>
    <scope>IDENTIFICATION</scope>
    <source>
        <tissue evidence="2">Testes</tissue>
    </source>
</reference>
<dbReference type="Proteomes" id="UP000694865">
    <property type="component" value="Unplaced"/>
</dbReference>
<dbReference type="CDD" id="cd08060">
    <property type="entry name" value="MPN_UPF0172"/>
    <property type="match status" value="1"/>
</dbReference>
<gene>
    <name evidence="2" type="primary">LOC102807681</name>
</gene>
<dbReference type="PANTHER" id="PTHR12941">
    <property type="entry name" value="ER MEMBRANE PROTEIN COMPLEX"/>
    <property type="match status" value="1"/>
</dbReference>
<evidence type="ECO:0000313" key="2">
    <source>
        <dbReference type="RefSeq" id="XP_006824746.1"/>
    </source>
</evidence>
<keyword evidence="1" id="KW-1185">Reference proteome</keyword>
<organism evidence="1 2">
    <name type="scientific">Saccoglossus kowalevskii</name>
    <name type="common">Acorn worm</name>
    <dbReference type="NCBI Taxonomy" id="10224"/>
    <lineage>
        <taxon>Eukaryota</taxon>
        <taxon>Metazoa</taxon>
        <taxon>Hemichordata</taxon>
        <taxon>Enteropneusta</taxon>
        <taxon>Harrimaniidae</taxon>
        <taxon>Saccoglossus</taxon>
    </lineage>
</organism>
<dbReference type="Gene3D" id="3.40.50.11350">
    <property type="match status" value="1"/>
</dbReference>
<dbReference type="GeneID" id="102807681"/>
<dbReference type="Pfam" id="PF03665">
    <property type="entry name" value="UPF0172"/>
    <property type="match status" value="1"/>
</dbReference>
<evidence type="ECO:0000313" key="1">
    <source>
        <dbReference type="Proteomes" id="UP000694865"/>
    </source>
</evidence>
<name>A0ABM0MXK5_SACKO</name>
<accession>A0ABM0MXK5</accession>
<dbReference type="InterPro" id="IPR005366">
    <property type="entry name" value="EMC8/9"/>
</dbReference>
<proteinExistence type="predicted"/>
<dbReference type="CDD" id="cd11296">
    <property type="entry name" value="O-FucT_like"/>
    <property type="match status" value="1"/>
</dbReference>
<protein>
    <submittedName>
        <fullName evidence="2">Uncharacterized protein LOC102807681</fullName>
    </submittedName>
</protein>
<sequence length="508" mass="58297">MVVHKATPDTFETVLMEFDNESTRREVTVGKDIVKTTSELIETGNKMAQKSVIVTQQRYIIPVYIDDNGPNCQYQAFRGAMKYAIQENLTLVEMFFFNHWTAGKSYEGIQFLNETFQEDKIREIVDLISVDKFREMCNQRVDKVIFTGGCELSGKLRETYTTIRNRFVSSYDIHLPKIQKHSIIQANGEAFLNVSDGNECLALFAPGRFCKVSVPKKLENEIDLHLLRTKEIVRLADVISERICDGGPYLAMHWRNKTGEQCAHRHIQCYKRMAISKTASVVAEHVKQFMNQRNLQCVYVAFPPFSVEIIERLNDANVVNLVTRENITRLSYPVKIRDEIRLDNYHVALLEQEICSRSSVFLYSGSSSFSRMIDAYCRSVGLVIAGYYQGNEHIYDSTLNPIALKIVDKIKDNSVDACLFMIDNQKMSSSCSEVALKLFTFNENKSEWKQKEMESSVALEDDEKCLAVSADLLRSKLYRDLSDFDNHLDDISLDWLNPDINSLINQCL</sequence>
<dbReference type="RefSeq" id="XP_006824746.1">
    <property type="nucleotide sequence ID" value="XM_006824683.1"/>
</dbReference>
<dbReference type="PANTHER" id="PTHR12941:SF10">
    <property type="entry name" value="ER MEMBRANE PROTEIN COMPLEX SUBUNIT 8_9 HOMOLOG"/>
    <property type="match status" value="1"/>
</dbReference>